<comment type="similarity">
    <text evidence="11 12">Belongs to the TonB-dependent receptor family.</text>
</comment>
<dbReference type="GO" id="GO:0009279">
    <property type="term" value="C:cell outer membrane"/>
    <property type="evidence" value="ECO:0007669"/>
    <property type="project" value="UniProtKB-SubCell"/>
</dbReference>
<feature type="domain" description="TonB-dependent receptor plug" evidence="15">
    <location>
        <begin position="61"/>
        <end position="174"/>
    </location>
</feature>
<keyword evidence="13" id="KW-0732">Signal</keyword>
<evidence type="ECO:0000256" key="12">
    <source>
        <dbReference type="RuleBase" id="RU003357"/>
    </source>
</evidence>
<keyword evidence="5 11" id="KW-0812">Transmembrane</keyword>
<feature type="chain" id="PRO_5031179227" evidence="13">
    <location>
        <begin position="32"/>
        <end position="782"/>
    </location>
</feature>
<dbReference type="AlphaFoldDB" id="A0A7W7ABW3"/>
<keyword evidence="9 11" id="KW-0472">Membrane</keyword>
<dbReference type="SUPFAM" id="SSF56935">
    <property type="entry name" value="Porins"/>
    <property type="match status" value="1"/>
</dbReference>
<evidence type="ECO:0000259" key="15">
    <source>
        <dbReference type="Pfam" id="PF07715"/>
    </source>
</evidence>
<evidence type="ECO:0000256" key="3">
    <source>
        <dbReference type="ARBA" id="ARBA00022452"/>
    </source>
</evidence>
<dbReference type="Pfam" id="PF00593">
    <property type="entry name" value="TonB_dep_Rec_b-barrel"/>
    <property type="match status" value="1"/>
</dbReference>
<evidence type="ECO:0000256" key="7">
    <source>
        <dbReference type="ARBA" id="ARBA00023065"/>
    </source>
</evidence>
<dbReference type="Proteomes" id="UP000538566">
    <property type="component" value="Unassembled WGS sequence"/>
</dbReference>
<keyword evidence="17" id="KW-1185">Reference proteome</keyword>
<gene>
    <name evidence="16" type="ORF">GGR37_002471</name>
</gene>
<dbReference type="PROSITE" id="PS52016">
    <property type="entry name" value="TONB_DEPENDENT_REC_3"/>
    <property type="match status" value="1"/>
</dbReference>
<dbReference type="InterPro" id="IPR036942">
    <property type="entry name" value="Beta-barrel_TonB_sf"/>
</dbReference>
<dbReference type="PANTHER" id="PTHR32552:SF81">
    <property type="entry name" value="TONB-DEPENDENT OUTER MEMBRANE RECEPTOR"/>
    <property type="match status" value="1"/>
</dbReference>
<dbReference type="PANTHER" id="PTHR32552">
    <property type="entry name" value="FERRICHROME IRON RECEPTOR-RELATED"/>
    <property type="match status" value="1"/>
</dbReference>
<evidence type="ECO:0000256" key="2">
    <source>
        <dbReference type="ARBA" id="ARBA00022448"/>
    </source>
</evidence>
<comment type="caution">
    <text evidence="16">The sequence shown here is derived from an EMBL/GenBank/DDBJ whole genome shotgun (WGS) entry which is preliminary data.</text>
</comment>
<evidence type="ECO:0000256" key="4">
    <source>
        <dbReference type="ARBA" id="ARBA00022496"/>
    </source>
</evidence>
<dbReference type="Pfam" id="PF07715">
    <property type="entry name" value="Plug"/>
    <property type="match status" value="1"/>
</dbReference>
<evidence type="ECO:0000256" key="1">
    <source>
        <dbReference type="ARBA" id="ARBA00004571"/>
    </source>
</evidence>
<dbReference type="GO" id="GO:0006826">
    <property type="term" value="P:iron ion transport"/>
    <property type="evidence" value="ECO:0007669"/>
    <property type="project" value="UniProtKB-KW"/>
</dbReference>
<sequence>MGTIRTTLLRSTNTVALAAALAFSIASPALAQRSTPDEGAGETGNPSDEIVVTATRQDEKLSKVPVSVAAFTAETMDRQGVRNINDIARITPGLNFSKDTFGSGTSTNISIRGISSGSGAATTGIYVDDVAIQIRSNAQTAFGTAFPRVFDLDRIEVLRGPQGTLFGAGAQGGVVRFITPKPSLDGTELYGRAELALTRSGDPSYEGGLAAGFAIVPDKIGVRASAYYRKDGGWVDRRPFNVATPGSTEFYENANGSDTLALRGAATFQLGETVTLTPSLYYQRVRNDDTGTLWGNLTDSWKGRFVNGYSLAQTANDRFMLPSLNISVDLGSVELAAVTAYFDRKGASVQDYTNLNTNFIFETPYPFVPGWKAPGLATARQKVFSQEVRLSSTDRDAPVRWTVGAYYSRARQIESFKIEDQTTARIIPLEAIFGIGLTDGKYIFTSANDTVDKQWAVFAQFDAHPAPGLTATLGLRYSGTTFDYRRDLGGPLNYAGSGPETVTTTGVQKAKPFTPKFGLSYEIDDGNMLYASAAKGFRVGGVNPPLFASCQVKNYPSTFGPDTTWSFEAGTKNRLFGGALRTEASVFHIRWNNIQQFILAGCAGNGFRDNIGGARSQGFDLQFTLRASSALQLSGSVGYVDAKYNKTVISDGVTFARKGDSLPGSPWQFTGNVDYTAGLSDSTKGYLHADMRYNSRNNGKLASYDDPTASGYDPNLQFDPAITEVNARIGLRTGPVDASIFVNNLFDTAPLLGKSHDTAASPLYYYGTVRPRTVGLTVTFRN</sequence>
<feature type="signal peptide" evidence="13">
    <location>
        <begin position="1"/>
        <end position="31"/>
    </location>
</feature>
<dbReference type="InterPro" id="IPR000531">
    <property type="entry name" value="Beta-barrel_TonB"/>
</dbReference>
<name>A0A7W7ABW3_9SPHN</name>
<evidence type="ECO:0000256" key="10">
    <source>
        <dbReference type="ARBA" id="ARBA00023237"/>
    </source>
</evidence>
<proteinExistence type="inferred from homology"/>
<organism evidence="16 17">
    <name type="scientific">Novosphingobium taihuense</name>
    <dbReference type="NCBI Taxonomy" id="260085"/>
    <lineage>
        <taxon>Bacteria</taxon>
        <taxon>Pseudomonadati</taxon>
        <taxon>Pseudomonadota</taxon>
        <taxon>Alphaproteobacteria</taxon>
        <taxon>Sphingomonadales</taxon>
        <taxon>Sphingomonadaceae</taxon>
        <taxon>Novosphingobium</taxon>
    </lineage>
</organism>
<evidence type="ECO:0000313" key="16">
    <source>
        <dbReference type="EMBL" id="MBB4614185.1"/>
    </source>
</evidence>
<evidence type="ECO:0000256" key="6">
    <source>
        <dbReference type="ARBA" id="ARBA00023004"/>
    </source>
</evidence>
<dbReference type="InterPro" id="IPR039426">
    <property type="entry name" value="TonB-dep_rcpt-like"/>
</dbReference>
<keyword evidence="2 11" id="KW-0813">Transport</keyword>
<evidence type="ECO:0000256" key="9">
    <source>
        <dbReference type="ARBA" id="ARBA00023136"/>
    </source>
</evidence>
<reference evidence="16 17" key="1">
    <citation type="submission" date="2020-08" db="EMBL/GenBank/DDBJ databases">
        <title>Genomic Encyclopedia of Type Strains, Phase IV (KMG-IV): sequencing the most valuable type-strain genomes for metagenomic binning, comparative biology and taxonomic classification.</title>
        <authorList>
            <person name="Goeker M."/>
        </authorList>
    </citation>
    <scope>NUCLEOTIDE SEQUENCE [LARGE SCALE GENOMIC DNA]</scope>
    <source>
        <strain evidence="16 17">DSM 17507</strain>
    </source>
</reference>
<evidence type="ECO:0000313" key="17">
    <source>
        <dbReference type="Proteomes" id="UP000538566"/>
    </source>
</evidence>
<dbReference type="OrthoDB" id="9760333at2"/>
<evidence type="ECO:0000259" key="14">
    <source>
        <dbReference type="Pfam" id="PF00593"/>
    </source>
</evidence>
<keyword evidence="16" id="KW-0675">Receptor</keyword>
<evidence type="ECO:0000256" key="13">
    <source>
        <dbReference type="SAM" id="SignalP"/>
    </source>
</evidence>
<keyword evidence="4" id="KW-0410">Iron transport</keyword>
<keyword evidence="6" id="KW-0408">Iron</keyword>
<comment type="subcellular location">
    <subcellularLocation>
        <location evidence="1 11">Cell outer membrane</location>
        <topology evidence="1 11">Multi-pass membrane protein</topology>
    </subcellularLocation>
</comment>
<protein>
    <submittedName>
        <fullName evidence="16">Outer membrane receptor protein involved in Fe transport</fullName>
    </submittedName>
</protein>
<feature type="domain" description="TonB-dependent receptor-like beta-barrel" evidence="14">
    <location>
        <begin position="340"/>
        <end position="745"/>
    </location>
</feature>
<accession>A0A7W7ABW3</accession>
<dbReference type="RefSeq" id="WP_158637681.1">
    <property type="nucleotide sequence ID" value="NZ_JACHOA010000004.1"/>
</dbReference>
<evidence type="ECO:0000256" key="5">
    <source>
        <dbReference type="ARBA" id="ARBA00022692"/>
    </source>
</evidence>
<keyword evidence="8 12" id="KW-0798">TonB box</keyword>
<dbReference type="EMBL" id="JACHOA010000004">
    <property type="protein sequence ID" value="MBB4614185.1"/>
    <property type="molecule type" value="Genomic_DNA"/>
</dbReference>
<keyword evidence="3 11" id="KW-1134">Transmembrane beta strand</keyword>
<keyword evidence="10 11" id="KW-0998">Cell outer membrane</keyword>
<keyword evidence="7" id="KW-0406">Ion transport</keyword>
<dbReference type="Gene3D" id="2.40.170.20">
    <property type="entry name" value="TonB-dependent receptor, beta-barrel domain"/>
    <property type="match status" value="1"/>
</dbReference>
<evidence type="ECO:0000256" key="8">
    <source>
        <dbReference type="ARBA" id="ARBA00023077"/>
    </source>
</evidence>
<dbReference type="InterPro" id="IPR012910">
    <property type="entry name" value="Plug_dom"/>
</dbReference>
<evidence type="ECO:0000256" key="11">
    <source>
        <dbReference type="PROSITE-ProRule" id="PRU01360"/>
    </source>
</evidence>